<dbReference type="InterPro" id="IPR036291">
    <property type="entry name" value="NAD(P)-bd_dom_sf"/>
</dbReference>
<dbReference type="RefSeq" id="WP_242713191.1">
    <property type="nucleotide sequence ID" value="NZ_JALDAX010000023.1"/>
</dbReference>
<feature type="active site" description="Proton acceptor" evidence="6">
    <location>
        <position position="226"/>
    </location>
</feature>
<evidence type="ECO:0000259" key="7">
    <source>
        <dbReference type="Pfam" id="PF00479"/>
    </source>
</evidence>
<dbReference type="Gene3D" id="3.40.50.720">
    <property type="entry name" value="NAD(P)-binding Rossmann-like Domain"/>
    <property type="match status" value="1"/>
</dbReference>
<evidence type="ECO:0000313" key="10">
    <source>
        <dbReference type="Proteomes" id="UP001165270"/>
    </source>
</evidence>
<dbReference type="PANTHER" id="PTHR23429:SF0">
    <property type="entry name" value="GLUCOSE-6-PHOSPHATE 1-DEHYDROGENASE"/>
    <property type="match status" value="1"/>
</dbReference>
<evidence type="ECO:0000313" key="9">
    <source>
        <dbReference type="EMBL" id="MCI3245697.1"/>
    </source>
</evidence>
<dbReference type="Pfam" id="PF02781">
    <property type="entry name" value="G6PD_C"/>
    <property type="match status" value="1"/>
</dbReference>
<dbReference type="GO" id="GO:0004345">
    <property type="term" value="F:glucose-6-phosphate dehydrogenase activity"/>
    <property type="evidence" value="ECO:0007669"/>
    <property type="project" value="UniProtKB-EC"/>
</dbReference>
<keyword evidence="4 6" id="KW-0560">Oxidoreductase</keyword>
<feature type="binding site" evidence="6">
    <location>
        <begin position="84"/>
        <end position="85"/>
    </location>
    <ligand>
        <name>NADP(+)</name>
        <dbReference type="ChEBI" id="CHEBI:58349"/>
    </ligand>
</feature>
<comment type="caution">
    <text evidence="9">The sequence shown here is derived from an EMBL/GenBank/DDBJ whole genome shotgun (WGS) entry which is preliminary data.</text>
</comment>
<dbReference type="EC" id="1.1.1.49" evidence="6"/>
<comment type="caution">
    <text evidence="6">Lacks conserved residue(s) required for the propagation of feature annotation.</text>
</comment>
<evidence type="ECO:0000256" key="2">
    <source>
        <dbReference type="ARBA" id="ARBA00022526"/>
    </source>
</evidence>
<dbReference type="PIRSF" id="PIRSF000110">
    <property type="entry name" value="G6PD"/>
    <property type="match status" value="1"/>
</dbReference>
<keyword evidence="10" id="KW-1185">Reference proteome</keyword>
<dbReference type="InterPro" id="IPR022675">
    <property type="entry name" value="G6P_DH_C"/>
</dbReference>
<evidence type="ECO:0000259" key="8">
    <source>
        <dbReference type="Pfam" id="PF02781"/>
    </source>
</evidence>
<feature type="binding site" evidence="6">
    <location>
        <position position="164"/>
    </location>
    <ligand>
        <name>substrate</name>
    </ligand>
</feature>
<feature type="binding site" evidence="6">
    <location>
        <position position="221"/>
    </location>
    <ligand>
        <name>substrate</name>
    </ligand>
</feature>
<feature type="domain" description="Glucose-6-phosphate dehydrogenase C-terminal" evidence="8">
    <location>
        <begin position="178"/>
        <end position="452"/>
    </location>
</feature>
<dbReference type="Pfam" id="PF00479">
    <property type="entry name" value="G6PD_N"/>
    <property type="match status" value="1"/>
</dbReference>
<dbReference type="InterPro" id="IPR022674">
    <property type="entry name" value="G6P_DH_NAD-bd"/>
</dbReference>
<dbReference type="InterPro" id="IPR001282">
    <property type="entry name" value="G6P_DH"/>
</dbReference>
<evidence type="ECO:0000256" key="3">
    <source>
        <dbReference type="ARBA" id="ARBA00022857"/>
    </source>
</evidence>
<dbReference type="HAMAP" id="MF_00966">
    <property type="entry name" value="G6PD"/>
    <property type="match status" value="1"/>
</dbReference>
<dbReference type="Gene3D" id="3.30.360.10">
    <property type="entry name" value="Dihydrodipicolinate Reductase, domain 2"/>
    <property type="match status" value="1"/>
</dbReference>
<feature type="binding site" evidence="6">
    <location>
        <position position="43"/>
    </location>
    <ligand>
        <name>NADP(+)</name>
        <dbReference type="ChEBI" id="CHEBI:58349"/>
    </ligand>
</feature>
<dbReference type="PANTHER" id="PTHR23429">
    <property type="entry name" value="GLUCOSE-6-PHOSPHATE 1-DEHYDROGENASE G6PD"/>
    <property type="match status" value="1"/>
</dbReference>
<reference evidence="9" key="1">
    <citation type="submission" date="2022-03" db="EMBL/GenBank/DDBJ databases">
        <title>Streptomyces 7R015 and 7R016 isolated from Barleria lupulina in Thailand.</title>
        <authorList>
            <person name="Kanchanasin P."/>
            <person name="Phongsopitanun W."/>
            <person name="Tanasupawat S."/>
        </authorList>
    </citation>
    <scope>NUCLEOTIDE SEQUENCE</scope>
    <source>
        <strain evidence="9">7R016</strain>
    </source>
</reference>
<sequence>MINRLAVLGGTGDLTARYLLPALAALHASGHLGDRLEWTGAGREDWDTERYRQWIAEQFERHDDFSPADAKEAITAAARYVRADVTHPADVAAAIAGDGPVAVYLALPPALFPPVVTALHEASLPPGSRIVLEKPFGEDLAGAQDLNRLLADLVPEQAVFRVDHFLAMTTVQNVLGSRLANRVLEPIWNSTHIAEIEIVWDETLALEGRAGYYDHVGALKDMLQNHLLQLLCLVAMEPPVTLGERDLRDRKVDVLRSARMLTENDVVHRTRRARYSAGRIRGHDLPAYVDEDGVSPERRTETYAEVELELDSWRWAGTTFRLRSGKALGADRKEVAVRFRAVPHLPFGHSGEALPNVLRFNLEPEGLALDLTGIGAHTDELVPLALTARMEPPGLPAYGRLLLDVLRGDPALSIRGDEAEEAWRLLEPVLSAWEKDLVPLEEYPAGSDGPPARVWHADALRRREDLLHDPVIPPDHP</sequence>
<evidence type="ECO:0000256" key="1">
    <source>
        <dbReference type="ARBA" id="ARBA00004937"/>
    </source>
</evidence>
<comment type="pathway">
    <text evidence="1 6">Carbohydrate degradation; pentose phosphate pathway; D-ribulose 5-phosphate from D-glucose 6-phosphate (oxidative stage): step 1/3.</text>
</comment>
<keyword evidence="3 6" id="KW-0521">NADP</keyword>
<organism evidence="9 10">
    <name type="scientific">Streptomyces spinosisporus</name>
    <dbReference type="NCBI Taxonomy" id="2927582"/>
    <lineage>
        <taxon>Bacteria</taxon>
        <taxon>Bacillati</taxon>
        <taxon>Actinomycetota</taxon>
        <taxon>Actinomycetes</taxon>
        <taxon>Kitasatosporales</taxon>
        <taxon>Streptomycetaceae</taxon>
        <taxon>Streptomyces</taxon>
    </lineage>
</organism>
<evidence type="ECO:0000256" key="5">
    <source>
        <dbReference type="ARBA" id="ARBA00023277"/>
    </source>
</evidence>
<comment type="function">
    <text evidence="6">Catalyzes the oxidation of glucose 6-phosphate to 6-phosphogluconolactone.</text>
</comment>
<accession>A0ABS9XXV0</accession>
<feature type="binding site" evidence="6">
    <location>
        <position position="202"/>
    </location>
    <ligand>
        <name>substrate</name>
    </ligand>
</feature>
<dbReference type="Proteomes" id="UP001165270">
    <property type="component" value="Unassembled WGS sequence"/>
</dbReference>
<proteinExistence type="inferred from homology"/>
<keyword evidence="2 6" id="KW-0313">Glucose metabolism</keyword>
<name>A0ABS9XXV0_9ACTN</name>
<dbReference type="PRINTS" id="PR00079">
    <property type="entry name" value="G6PDHDRGNASE"/>
</dbReference>
<evidence type="ECO:0000256" key="6">
    <source>
        <dbReference type="HAMAP-Rule" id="MF_00966"/>
    </source>
</evidence>
<comment type="catalytic activity">
    <reaction evidence="6">
        <text>D-glucose 6-phosphate + NADP(+) = 6-phospho-D-glucono-1,5-lactone + NADPH + H(+)</text>
        <dbReference type="Rhea" id="RHEA:15841"/>
        <dbReference type="ChEBI" id="CHEBI:15378"/>
        <dbReference type="ChEBI" id="CHEBI:57783"/>
        <dbReference type="ChEBI" id="CHEBI:57955"/>
        <dbReference type="ChEBI" id="CHEBI:58349"/>
        <dbReference type="ChEBI" id="CHEBI:61548"/>
        <dbReference type="EC" id="1.1.1.49"/>
    </reaction>
</comment>
<dbReference type="SUPFAM" id="SSF55347">
    <property type="entry name" value="Glyceraldehyde-3-phosphate dehydrogenase-like, C-terminal domain"/>
    <property type="match status" value="1"/>
</dbReference>
<keyword evidence="5 6" id="KW-0119">Carbohydrate metabolism</keyword>
<feature type="domain" description="Glucose-6-phosphate dehydrogenase NAD-binding" evidence="7">
    <location>
        <begin position="7"/>
        <end position="173"/>
    </location>
</feature>
<dbReference type="NCBIfam" id="NF009492">
    <property type="entry name" value="PRK12853.1-3"/>
    <property type="match status" value="1"/>
</dbReference>
<protein>
    <recommendedName>
        <fullName evidence="6">Glucose-6-phosphate 1-dehydrogenase</fullName>
        <shortName evidence="6">G6PD</shortName>
        <ecNumber evidence="6">1.1.1.49</ecNumber>
    </recommendedName>
</protein>
<comment type="similarity">
    <text evidence="6">Belongs to the glucose-6-phosphate dehydrogenase family.</text>
</comment>
<dbReference type="EMBL" id="JALDAX010000023">
    <property type="protein sequence ID" value="MCI3245697.1"/>
    <property type="molecule type" value="Genomic_DNA"/>
</dbReference>
<dbReference type="SUPFAM" id="SSF51735">
    <property type="entry name" value="NAD(P)-binding Rossmann-fold domains"/>
    <property type="match status" value="1"/>
</dbReference>
<evidence type="ECO:0000256" key="4">
    <source>
        <dbReference type="ARBA" id="ARBA00023002"/>
    </source>
</evidence>
<gene>
    <name evidence="6" type="primary">zwf</name>
    <name evidence="9" type="ORF">MQN93_38925</name>
</gene>
<feature type="binding site" evidence="6">
    <location>
        <position position="326"/>
    </location>
    <ligand>
        <name>substrate</name>
    </ligand>
</feature>
<feature type="binding site" evidence="6">
    <location>
        <position position="134"/>
    </location>
    <ligand>
        <name>NADP(+)</name>
        <dbReference type="ChEBI" id="CHEBI:58349"/>
    </ligand>
</feature>